<evidence type="ECO:0000313" key="2">
    <source>
        <dbReference type="Proteomes" id="UP000429595"/>
    </source>
</evidence>
<dbReference type="InterPro" id="IPR018540">
    <property type="entry name" value="Spo0E-like"/>
</dbReference>
<name>A0A6I1FB31_9BACI</name>
<evidence type="ECO:0000313" key="1">
    <source>
        <dbReference type="EMBL" id="KAB7704256.1"/>
    </source>
</evidence>
<keyword evidence="2" id="KW-1185">Reference proteome</keyword>
<dbReference type="SUPFAM" id="SSF140500">
    <property type="entry name" value="BAS1536-like"/>
    <property type="match status" value="1"/>
</dbReference>
<reference evidence="1 2" key="1">
    <citation type="submission" date="2019-10" db="EMBL/GenBank/DDBJ databases">
        <title>Bacillus aerolatum sp. nov., isolated from bioaerosol of sport playgrounds.</title>
        <authorList>
            <person name="Chen P."/>
            <person name="Zhang G."/>
        </authorList>
    </citation>
    <scope>NUCLEOTIDE SEQUENCE [LARGE SCALE GENOMIC DNA]</scope>
    <source>
        <strain evidence="1 2">CX253</strain>
    </source>
</reference>
<dbReference type="GO" id="GO:0046983">
    <property type="term" value="F:protein dimerization activity"/>
    <property type="evidence" value="ECO:0007669"/>
    <property type="project" value="InterPro"/>
</dbReference>
<accession>A0A6I1FB31</accession>
<dbReference type="InterPro" id="IPR036638">
    <property type="entry name" value="HLH_DNA-bd_sf"/>
</dbReference>
<dbReference type="AlphaFoldDB" id="A0A6I1FB31"/>
<dbReference type="Proteomes" id="UP000429595">
    <property type="component" value="Unassembled WGS sequence"/>
</dbReference>
<dbReference type="Gene3D" id="4.10.280.10">
    <property type="entry name" value="Helix-loop-helix DNA-binding domain"/>
    <property type="match status" value="1"/>
</dbReference>
<protein>
    <submittedName>
        <fullName evidence="1">Spo0E family sporulation regulatory protein-aspartic acid phosphatase</fullName>
    </submittedName>
</protein>
<dbReference type="EMBL" id="WEIO01000016">
    <property type="protein sequence ID" value="KAB7704256.1"/>
    <property type="molecule type" value="Genomic_DNA"/>
</dbReference>
<organism evidence="1 2">
    <name type="scientific">Bacillus aerolatus</name>
    <dbReference type="NCBI Taxonomy" id="2653354"/>
    <lineage>
        <taxon>Bacteria</taxon>
        <taxon>Bacillati</taxon>
        <taxon>Bacillota</taxon>
        <taxon>Bacilli</taxon>
        <taxon>Bacillales</taxon>
        <taxon>Bacillaceae</taxon>
        <taxon>Bacillus</taxon>
    </lineage>
</organism>
<sequence length="50" mass="5835">MTRINDVRHLMISTGINKGLNDYETLKYSEELDKLINKYQLLTSPSPHRS</sequence>
<dbReference type="Pfam" id="PF09388">
    <property type="entry name" value="SpoOE-like"/>
    <property type="match status" value="1"/>
</dbReference>
<proteinExistence type="predicted"/>
<comment type="caution">
    <text evidence="1">The sequence shown here is derived from an EMBL/GenBank/DDBJ whole genome shotgun (WGS) entry which is preliminary data.</text>
</comment>
<dbReference type="InterPro" id="IPR037208">
    <property type="entry name" value="Spo0E-like_sf"/>
</dbReference>
<dbReference type="GO" id="GO:0043937">
    <property type="term" value="P:regulation of sporulation"/>
    <property type="evidence" value="ECO:0007669"/>
    <property type="project" value="InterPro"/>
</dbReference>
<gene>
    <name evidence="1" type="ORF">F9802_18150</name>
</gene>